<name>A0A5B7EY35_PORTR</name>
<sequence length="287" mass="31397">MKITVIVVTLTMAVRVMEVMVAVVARLAKRSDGEGDGVPSVKLISTRPTIVFLTGAVVLGEVAGAKKYLVANTSPYHERRRRCDGAATSCTSEPQHYFRPSHGLETRVRYIAYTRHRHAQKQVSVRSLKLRPLRDVIEEQGGGEDVRVAVSRPRGRTLQSFLKAKKKKHAGVREGAGKRGVLCRACWPGGEPHNNFPSITTAMTSDDHSRWVARSPSPTSLGPHARRSLDIQRINPGKLPREKLPRPGVVTLGIELVGGDGHLGGGDQRLDPLPLRGRERTGAKKEA</sequence>
<accession>A0A5B7EY35</accession>
<gene>
    <name evidence="2" type="ORF">E2C01_031864</name>
</gene>
<feature type="compositionally biased region" description="Gly residues" evidence="1">
    <location>
        <begin position="258"/>
        <end position="267"/>
    </location>
</feature>
<dbReference type="EMBL" id="VSRR010004045">
    <property type="protein sequence ID" value="MPC38355.1"/>
    <property type="molecule type" value="Genomic_DNA"/>
</dbReference>
<evidence type="ECO:0000256" key="1">
    <source>
        <dbReference type="SAM" id="MobiDB-lite"/>
    </source>
</evidence>
<dbReference type="Proteomes" id="UP000324222">
    <property type="component" value="Unassembled WGS sequence"/>
</dbReference>
<comment type="caution">
    <text evidence="2">The sequence shown here is derived from an EMBL/GenBank/DDBJ whole genome shotgun (WGS) entry which is preliminary data.</text>
</comment>
<keyword evidence="3" id="KW-1185">Reference proteome</keyword>
<evidence type="ECO:0000313" key="2">
    <source>
        <dbReference type="EMBL" id="MPC38355.1"/>
    </source>
</evidence>
<reference evidence="2 3" key="1">
    <citation type="submission" date="2019-05" db="EMBL/GenBank/DDBJ databases">
        <title>Another draft genome of Portunus trituberculatus and its Hox gene families provides insights of decapod evolution.</title>
        <authorList>
            <person name="Jeong J.-H."/>
            <person name="Song I."/>
            <person name="Kim S."/>
            <person name="Choi T."/>
            <person name="Kim D."/>
            <person name="Ryu S."/>
            <person name="Kim W."/>
        </authorList>
    </citation>
    <scope>NUCLEOTIDE SEQUENCE [LARGE SCALE GENOMIC DNA]</scope>
    <source>
        <tissue evidence="2">Muscle</tissue>
    </source>
</reference>
<evidence type="ECO:0000313" key="3">
    <source>
        <dbReference type="Proteomes" id="UP000324222"/>
    </source>
</evidence>
<organism evidence="2 3">
    <name type="scientific">Portunus trituberculatus</name>
    <name type="common">Swimming crab</name>
    <name type="synonym">Neptunus trituberculatus</name>
    <dbReference type="NCBI Taxonomy" id="210409"/>
    <lineage>
        <taxon>Eukaryota</taxon>
        <taxon>Metazoa</taxon>
        <taxon>Ecdysozoa</taxon>
        <taxon>Arthropoda</taxon>
        <taxon>Crustacea</taxon>
        <taxon>Multicrustacea</taxon>
        <taxon>Malacostraca</taxon>
        <taxon>Eumalacostraca</taxon>
        <taxon>Eucarida</taxon>
        <taxon>Decapoda</taxon>
        <taxon>Pleocyemata</taxon>
        <taxon>Brachyura</taxon>
        <taxon>Eubrachyura</taxon>
        <taxon>Portunoidea</taxon>
        <taxon>Portunidae</taxon>
        <taxon>Portuninae</taxon>
        <taxon>Portunus</taxon>
    </lineage>
</organism>
<protein>
    <submittedName>
        <fullName evidence="2">Uncharacterized protein</fullName>
    </submittedName>
</protein>
<dbReference type="AlphaFoldDB" id="A0A5B7EY35"/>
<proteinExistence type="predicted"/>
<feature type="compositionally biased region" description="Basic and acidic residues" evidence="1">
    <location>
        <begin position="276"/>
        <end position="287"/>
    </location>
</feature>
<feature type="region of interest" description="Disordered" evidence="1">
    <location>
        <begin position="258"/>
        <end position="287"/>
    </location>
</feature>